<comment type="caution">
    <text evidence="1">The sequence shown here is derived from an EMBL/GenBank/DDBJ whole genome shotgun (WGS) entry which is preliminary data.</text>
</comment>
<protein>
    <submittedName>
        <fullName evidence="1">12815_t:CDS:1</fullName>
    </submittedName>
</protein>
<dbReference type="Proteomes" id="UP000789920">
    <property type="component" value="Unassembled WGS sequence"/>
</dbReference>
<keyword evidence="2" id="KW-1185">Reference proteome</keyword>
<reference evidence="1" key="1">
    <citation type="submission" date="2021-06" db="EMBL/GenBank/DDBJ databases">
        <authorList>
            <person name="Kallberg Y."/>
            <person name="Tangrot J."/>
            <person name="Rosling A."/>
        </authorList>
    </citation>
    <scope>NUCLEOTIDE SEQUENCE</scope>
    <source>
        <strain evidence="1">MA461A</strain>
    </source>
</reference>
<gene>
    <name evidence="1" type="ORF">RPERSI_LOCUS14534</name>
</gene>
<evidence type="ECO:0000313" key="1">
    <source>
        <dbReference type="EMBL" id="CAG8754454.1"/>
    </source>
</evidence>
<sequence length="263" mass="30196">VYSDLNFTMAMYNAEQREIEAEDLEMLKRAMNEMKDEIAEIRLAITEVTTLMSSANQLDLQIKGGEIPVDKTGPLIEEYKAPRVDPSELSEPFVSNDNVRGSERTVHKKIFRGIEVACKKVKFTDSGQDGDEKVTDRFETKISNFELSRSMQGVSSKINNIRWLAPEKMRKSSQQRYNHQYEPSARPSNIEMRQKLKDLFNEHVFSKGISPQIHPKRTDSGDIPGLELTSFQEKVIISDSKQSIEQFEPLYECDGCESLYERD</sequence>
<feature type="non-terminal residue" evidence="1">
    <location>
        <position position="1"/>
    </location>
</feature>
<accession>A0ACA9QIL2</accession>
<dbReference type="EMBL" id="CAJVQC010033633">
    <property type="protein sequence ID" value="CAG8754454.1"/>
    <property type="molecule type" value="Genomic_DNA"/>
</dbReference>
<organism evidence="1 2">
    <name type="scientific">Racocetra persica</name>
    <dbReference type="NCBI Taxonomy" id="160502"/>
    <lineage>
        <taxon>Eukaryota</taxon>
        <taxon>Fungi</taxon>
        <taxon>Fungi incertae sedis</taxon>
        <taxon>Mucoromycota</taxon>
        <taxon>Glomeromycotina</taxon>
        <taxon>Glomeromycetes</taxon>
        <taxon>Diversisporales</taxon>
        <taxon>Gigasporaceae</taxon>
        <taxon>Racocetra</taxon>
    </lineage>
</organism>
<proteinExistence type="predicted"/>
<feature type="non-terminal residue" evidence="1">
    <location>
        <position position="263"/>
    </location>
</feature>
<evidence type="ECO:0000313" key="2">
    <source>
        <dbReference type="Proteomes" id="UP000789920"/>
    </source>
</evidence>
<name>A0ACA9QIL2_9GLOM</name>